<dbReference type="AlphaFoldDB" id="A0A9N7U6K0"/>
<evidence type="ECO:0000313" key="2">
    <source>
        <dbReference type="EMBL" id="CAB1425511.1"/>
    </source>
</evidence>
<comment type="caution">
    <text evidence="2">The sequence shown here is derived from an EMBL/GenBank/DDBJ whole genome shotgun (WGS) entry which is preliminary data.</text>
</comment>
<protein>
    <submittedName>
        <fullName evidence="2">Uncharacterized protein</fullName>
    </submittedName>
</protein>
<accession>A0A9N7U6K0</accession>
<feature type="region of interest" description="Disordered" evidence="1">
    <location>
        <begin position="1"/>
        <end position="44"/>
    </location>
</feature>
<feature type="compositionally biased region" description="Basic and acidic residues" evidence="1">
    <location>
        <begin position="1"/>
        <end position="16"/>
    </location>
</feature>
<dbReference type="Proteomes" id="UP001153269">
    <property type="component" value="Unassembled WGS sequence"/>
</dbReference>
<sequence length="111" mass="11739">NDQRLKLQRRTERDRSSVNGRRRGLEEHVDRALNPGGVGGPAASGAAEAWSLGGGGIRLSCCPQELHRAFLPSSPSPCASSGLPQLLGPRSAPNTSDWCTKAQLILISSSH</sequence>
<evidence type="ECO:0000256" key="1">
    <source>
        <dbReference type="SAM" id="MobiDB-lite"/>
    </source>
</evidence>
<gene>
    <name evidence="2" type="ORF">PLEPLA_LOCUS13441</name>
</gene>
<proteinExistence type="predicted"/>
<name>A0A9N7U6K0_PLEPL</name>
<dbReference type="EMBL" id="CADEAL010000811">
    <property type="protein sequence ID" value="CAB1425511.1"/>
    <property type="molecule type" value="Genomic_DNA"/>
</dbReference>
<evidence type="ECO:0000313" key="3">
    <source>
        <dbReference type="Proteomes" id="UP001153269"/>
    </source>
</evidence>
<reference evidence="2" key="1">
    <citation type="submission" date="2020-03" db="EMBL/GenBank/DDBJ databases">
        <authorList>
            <person name="Weist P."/>
        </authorList>
    </citation>
    <scope>NUCLEOTIDE SEQUENCE</scope>
</reference>
<feature type="non-terminal residue" evidence="2">
    <location>
        <position position="1"/>
    </location>
</feature>
<organism evidence="2 3">
    <name type="scientific">Pleuronectes platessa</name>
    <name type="common">European plaice</name>
    <dbReference type="NCBI Taxonomy" id="8262"/>
    <lineage>
        <taxon>Eukaryota</taxon>
        <taxon>Metazoa</taxon>
        <taxon>Chordata</taxon>
        <taxon>Craniata</taxon>
        <taxon>Vertebrata</taxon>
        <taxon>Euteleostomi</taxon>
        <taxon>Actinopterygii</taxon>
        <taxon>Neopterygii</taxon>
        <taxon>Teleostei</taxon>
        <taxon>Neoteleostei</taxon>
        <taxon>Acanthomorphata</taxon>
        <taxon>Carangaria</taxon>
        <taxon>Pleuronectiformes</taxon>
        <taxon>Pleuronectoidei</taxon>
        <taxon>Pleuronectidae</taxon>
        <taxon>Pleuronectes</taxon>
    </lineage>
</organism>
<keyword evidence="3" id="KW-1185">Reference proteome</keyword>